<dbReference type="RefSeq" id="WP_166700732.1">
    <property type="nucleotide sequence ID" value="NZ_JAAQTL010000002.1"/>
</dbReference>
<keyword evidence="4 6" id="KW-0251">Elongation factor</keyword>
<dbReference type="AlphaFoldDB" id="A0A7X5TRK7"/>
<reference evidence="10 11" key="1">
    <citation type="journal article" date="2006" name="Int. J. Syst. Evol. Microbiol.">
        <title>Dyella yeojuensis sp. nov., isolated from greenhouse soil in Korea.</title>
        <authorList>
            <person name="Kim B.Y."/>
            <person name="Weon H.Y."/>
            <person name="Lee K.H."/>
            <person name="Seok S.J."/>
            <person name="Kwon S.W."/>
            <person name="Go S.J."/>
            <person name="Stackebrandt E."/>
        </authorList>
    </citation>
    <scope>NUCLEOTIDE SEQUENCE [LARGE SCALE GENOMIC DNA]</scope>
    <source>
        <strain evidence="10 11">DSM 17673</strain>
    </source>
</reference>
<dbReference type="PANTHER" id="PTHR11741">
    <property type="entry name" value="ELONGATION FACTOR TS"/>
    <property type="match status" value="1"/>
</dbReference>
<evidence type="ECO:0000256" key="7">
    <source>
        <dbReference type="RuleBase" id="RU000642"/>
    </source>
</evidence>
<dbReference type="PROSITE" id="PS01126">
    <property type="entry name" value="EF_TS_1"/>
    <property type="match status" value="1"/>
</dbReference>
<dbReference type="SUPFAM" id="SSF46934">
    <property type="entry name" value="UBA-like"/>
    <property type="match status" value="1"/>
</dbReference>
<dbReference type="Proteomes" id="UP000518878">
    <property type="component" value="Unassembled WGS sequence"/>
</dbReference>
<dbReference type="SUPFAM" id="SSF54713">
    <property type="entry name" value="Elongation factor Ts (EF-Ts), dimerisation domain"/>
    <property type="match status" value="2"/>
</dbReference>
<evidence type="ECO:0000259" key="9">
    <source>
        <dbReference type="Pfam" id="PF00889"/>
    </source>
</evidence>
<accession>A0A7X5TRK7</accession>
<evidence type="ECO:0000256" key="4">
    <source>
        <dbReference type="ARBA" id="ARBA00022768"/>
    </source>
</evidence>
<evidence type="ECO:0000256" key="1">
    <source>
        <dbReference type="ARBA" id="ARBA00005532"/>
    </source>
</evidence>
<dbReference type="HAMAP" id="MF_00050">
    <property type="entry name" value="EF_Ts"/>
    <property type="match status" value="1"/>
</dbReference>
<dbReference type="InterPro" id="IPR014039">
    <property type="entry name" value="Transl_elong_EFTs/EF1B_dimer"/>
</dbReference>
<dbReference type="InterPro" id="IPR001816">
    <property type="entry name" value="Transl_elong_EFTs/EF1B"/>
</dbReference>
<dbReference type="GO" id="GO:0005737">
    <property type="term" value="C:cytoplasm"/>
    <property type="evidence" value="ECO:0007669"/>
    <property type="project" value="UniProtKB-SubCell"/>
</dbReference>
<evidence type="ECO:0000256" key="6">
    <source>
        <dbReference type="HAMAP-Rule" id="MF_00050"/>
    </source>
</evidence>
<dbReference type="PANTHER" id="PTHR11741:SF0">
    <property type="entry name" value="ELONGATION FACTOR TS, MITOCHONDRIAL"/>
    <property type="match status" value="1"/>
</dbReference>
<keyword evidence="3 6" id="KW-0963">Cytoplasm</keyword>
<keyword evidence="5 6" id="KW-0648">Protein biosynthesis</keyword>
<dbReference type="InterPro" id="IPR036402">
    <property type="entry name" value="EF-Ts_dimer_sf"/>
</dbReference>
<dbReference type="FunFam" id="1.10.286.20:FF:000001">
    <property type="entry name" value="Elongation factor Ts"/>
    <property type="match status" value="1"/>
</dbReference>
<dbReference type="Gene3D" id="1.10.8.10">
    <property type="entry name" value="DNA helicase RuvA subunit, C-terminal domain"/>
    <property type="match status" value="1"/>
</dbReference>
<dbReference type="PROSITE" id="PS01127">
    <property type="entry name" value="EF_TS_2"/>
    <property type="match status" value="1"/>
</dbReference>
<keyword evidence="11" id="KW-1185">Reference proteome</keyword>
<name>A0A7X5TRK7_9GAMM</name>
<dbReference type="Gene3D" id="3.30.479.20">
    <property type="entry name" value="Elongation factor Ts, dimerisation domain"/>
    <property type="match status" value="2"/>
</dbReference>
<evidence type="ECO:0000256" key="5">
    <source>
        <dbReference type="ARBA" id="ARBA00022917"/>
    </source>
</evidence>
<dbReference type="GO" id="GO:0003746">
    <property type="term" value="F:translation elongation factor activity"/>
    <property type="evidence" value="ECO:0007669"/>
    <property type="project" value="UniProtKB-UniRule"/>
</dbReference>
<gene>
    <name evidence="6" type="primary">tsf</name>
    <name evidence="10" type="ORF">HBF32_15720</name>
</gene>
<organism evidence="10 11">
    <name type="scientific">Luteibacter yeojuensis</name>
    <dbReference type="NCBI Taxonomy" id="345309"/>
    <lineage>
        <taxon>Bacteria</taxon>
        <taxon>Pseudomonadati</taxon>
        <taxon>Pseudomonadota</taxon>
        <taxon>Gammaproteobacteria</taxon>
        <taxon>Lysobacterales</taxon>
        <taxon>Rhodanobacteraceae</taxon>
        <taxon>Luteibacter</taxon>
    </lineage>
</organism>
<comment type="subcellular location">
    <subcellularLocation>
        <location evidence="6 8">Cytoplasm</location>
    </subcellularLocation>
</comment>
<proteinExistence type="inferred from homology"/>
<dbReference type="CDD" id="cd14275">
    <property type="entry name" value="UBA_EF-Ts"/>
    <property type="match status" value="1"/>
</dbReference>
<comment type="function">
    <text evidence="6 7">Associates with the EF-Tu.GDP complex and induces the exchange of GDP to GTP. It remains bound to the aminoacyl-tRNA.EF-Tu.GTP complex up to the GTP hydrolysis stage on the ribosome.</text>
</comment>
<protein>
    <recommendedName>
        <fullName evidence="2 6">Elongation factor Ts</fullName>
        <shortName evidence="6">EF-Ts</shortName>
    </recommendedName>
</protein>
<evidence type="ECO:0000256" key="8">
    <source>
        <dbReference type="RuleBase" id="RU000643"/>
    </source>
</evidence>
<dbReference type="InterPro" id="IPR018101">
    <property type="entry name" value="Transl_elong_Ts_CS"/>
</dbReference>
<dbReference type="Gene3D" id="1.10.286.20">
    <property type="match status" value="1"/>
</dbReference>
<evidence type="ECO:0000256" key="2">
    <source>
        <dbReference type="ARBA" id="ARBA00016956"/>
    </source>
</evidence>
<dbReference type="FunFam" id="1.10.8.10:FF:000001">
    <property type="entry name" value="Elongation factor Ts"/>
    <property type="match status" value="1"/>
</dbReference>
<evidence type="ECO:0000313" key="11">
    <source>
        <dbReference type="Proteomes" id="UP000518878"/>
    </source>
</evidence>
<dbReference type="EMBL" id="JAAQTL010000002">
    <property type="protein sequence ID" value="NID16923.1"/>
    <property type="molecule type" value="Genomic_DNA"/>
</dbReference>
<evidence type="ECO:0000313" key="10">
    <source>
        <dbReference type="EMBL" id="NID16923.1"/>
    </source>
</evidence>
<comment type="similarity">
    <text evidence="1 6 7">Belongs to the EF-Ts family.</text>
</comment>
<comment type="caution">
    <text evidence="6">Lacks conserved residue(s) required for the propagation of feature annotation.</text>
</comment>
<dbReference type="InterPro" id="IPR009060">
    <property type="entry name" value="UBA-like_sf"/>
</dbReference>
<comment type="caution">
    <text evidence="10">The sequence shown here is derived from an EMBL/GenBank/DDBJ whole genome shotgun (WGS) entry which is preliminary data.</text>
</comment>
<feature type="domain" description="Translation elongation factor EFTs/EF1B dimerisation" evidence="9">
    <location>
        <begin position="71"/>
        <end position="272"/>
    </location>
</feature>
<dbReference type="Pfam" id="PF00889">
    <property type="entry name" value="EF_TS"/>
    <property type="match status" value="1"/>
</dbReference>
<dbReference type="NCBIfam" id="TIGR00116">
    <property type="entry name" value="tsf"/>
    <property type="match status" value="1"/>
</dbReference>
<evidence type="ECO:0000256" key="3">
    <source>
        <dbReference type="ARBA" id="ARBA00022490"/>
    </source>
</evidence>
<sequence>MAEITASLVKDLRERSGVGMMECKKALVENNGDIEAAMEWLRKNGMAKADKKADRVAAEGLVAVATQGGKGVMVEVNSETDFAAKNDQFIKFTKDVADVALASGATDIEAVKAAKLGGGTVEEGAKELTLTIGEKFDVRRVATVQTDGVLGAYSHSGRIGVLVALKGGSEELAKGIAMHVAAMNPKFVSEKDVPADFLEKEKEIELSKMTDKEKAKPAEILEKIVSGKVNKILADVTLVGQSYVIDTDITVGEALKKAGAEIIKVERLAVGEGIEKVVDDFAAEVMKQAGLA</sequence>